<reference evidence="1 2" key="1">
    <citation type="journal article" date="2004" name="Nat. Biotechnol.">
        <title>The genome sequence of the capnophilic rumen bacterium Mannheimia succiniciproducens.</title>
        <authorList>
            <person name="Hong S.H."/>
            <person name="Kim J.S."/>
            <person name="Lee S.Y."/>
            <person name="In Y.H."/>
            <person name="Choi S.S."/>
            <person name="Rih J.-K."/>
            <person name="Kim C.H."/>
            <person name="Jeong H."/>
            <person name="Hur C.G."/>
            <person name="Kim J.J."/>
        </authorList>
    </citation>
    <scope>NUCLEOTIDE SEQUENCE [LARGE SCALE GENOMIC DNA]</scope>
    <source>
        <strain evidence="2">KCTC 0769BP / MBEL55E</strain>
    </source>
</reference>
<dbReference type="EMBL" id="AE016827">
    <property type="protein sequence ID" value="AAU37838.1"/>
    <property type="molecule type" value="Genomic_DNA"/>
</dbReference>
<evidence type="ECO:0000313" key="2">
    <source>
        <dbReference type="Proteomes" id="UP000000607"/>
    </source>
</evidence>
<evidence type="ECO:0000313" key="1">
    <source>
        <dbReference type="EMBL" id="AAU37838.1"/>
    </source>
</evidence>
<dbReference type="KEGG" id="msu:MS1231"/>
<keyword evidence="2" id="KW-1185">Reference proteome</keyword>
<dbReference type="Proteomes" id="UP000000607">
    <property type="component" value="Chromosome"/>
</dbReference>
<name>Q65T72_MANSM</name>
<dbReference type="HOGENOM" id="CLU_3272446_0_0_6"/>
<organism evidence="1 2">
    <name type="scientific">Mannheimia succiniciproducens (strain KCTC 0769BP / MBEL55E)</name>
    <dbReference type="NCBI Taxonomy" id="221988"/>
    <lineage>
        <taxon>Bacteria</taxon>
        <taxon>Pseudomonadati</taxon>
        <taxon>Pseudomonadota</taxon>
        <taxon>Gammaproteobacteria</taxon>
        <taxon>Pasteurellales</taxon>
        <taxon>Pasteurellaceae</taxon>
        <taxon>Basfia</taxon>
    </lineage>
</organism>
<accession>Q65T72</accession>
<dbReference type="STRING" id="221988.MS1231"/>
<gene>
    <name evidence="1" type="ordered locus">MS1231</name>
</gene>
<proteinExistence type="predicted"/>
<protein>
    <submittedName>
        <fullName evidence="1">Uncharacterized protein</fullName>
    </submittedName>
</protein>
<sequence length="41" mass="4728">MKSPEPCFLLDYLRLRKKLAVNDGEKKSVSFVGKETPEMLE</sequence>
<dbReference type="AlphaFoldDB" id="Q65T72"/>